<dbReference type="Proteomes" id="UP000319728">
    <property type="component" value="Unassembled WGS sequence"/>
</dbReference>
<dbReference type="Pfam" id="PF00291">
    <property type="entry name" value="PALP"/>
    <property type="match status" value="1"/>
</dbReference>
<evidence type="ECO:0000256" key="2">
    <source>
        <dbReference type="ARBA" id="ARBA00022898"/>
    </source>
</evidence>
<accession>A0A562WLV9</accession>
<dbReference type="SUPFAM" id="SSF53686">
    <property type="entry name" value="Tryptophan synthase beta subunit-like PLP-dependent enzymes"/>
    <property type="match status" value="1"/>
</dbReference>
<name>A0A562WLV9_9ACTN</name>
<organism evidence="4 5">
    <name type="scientific">Micromonospora sagamiensis</name>
    <dbReference type="NCBI Taxonomy" id="47875"/>
    <lineage>
        <taxon>Bacteria</taxon>
        <taxon>Bacillati</taxon>
        <taxon>Actinomycetota</taxon>
        <taxon>Actinomycetes</taxon>
        <taxon>Micromonosporales</taxon>
        <taxon>Micromonosporaceae</taxon>
        <taxon>Micromonospora</taxon>
    </lineage>
</organism>
<sequence>MAIRAPFDEVTAAEEIPKLIQLTPNLYAASFTLMKLIPARYILRKAAQTGEIGPDTLIVETTSGTFGLALAMQAARLGRRLVLVSDPAIDDRLYRRLTDLGAVVERVREKAPVGGYQGARLARLAEIQAENPDSFCPRQYSNPDNPGSYALVAELLAESLGQIDCVVGPVGSGGSMCGTVGSLRSLLPHCRAIGVDTPYSVLFGQPDGHRGLRGLGNSLMPQNLDHQVFDSVHWCSEALAYQATRRLHQRFAMFKGPTSGAAFHVAHWWSTSNPDSRTVVMLPDDGYRYQDTVYDDTWLRAAGHLDRAVPGVPVFLDDPRTPYGEWSAYEWGRRTHDEVISSIGGLAGVR</sequence>
<dbReference type="PANTHER" id="PTHR10314">
    <property type="entry name" value="CYSTATHIONINE BETA-SYNTHASE"/>
    <property type="match status" value="1"/>
</dbReference>
<dbReference type="Gene3D" id="3.40.50.1100">
    <property type="match status" value="2"/>
</dbReference>
<dbReference type="EMBL" id="VLLP01000001">
    <property type="protein sequence ID" value="TWJ31031.1"/>
    <property type="molecule type" value="Genomic_DNA"/>
</dbReference>
<comment type="cofactor">
    <cofactor evidence="1">
        <name>pyridoxal 5'-phosphate</name>
        <dbReference type="ChEBI" id="CHEBI:597326"/>
    </cofactor>
</comment>
<proteinExistence type="predicted"/>
<gene>
    <name evidence="4" type="ORF">JD81_04583</name>
</gene>
<evidence type="ECO:0000313" key="5">
    <source>
        <dbReference type="Proteomes" id="UP000319728"/>
    </source>
</evidence>
<protein>
    <submittedName>
        <fullName evidence="4">Cysteine synthase A</fullName>
    </submittedName>
</protein>
<dbReference type="AlphaFoldDB" id="A0A562WLV9"/>
<dbReference type="InterPro" id="IPR036052">
    <property type="entry name" value="TrpB-like_PALP_sf"/>
</dbReference>
<dbReference type="InterPro" id="IPR050214">
    <property type="entry name" value="Cys_Synth/Cystath_Beta-Synth"/>
</dbReference>
<dbReference type="OrthoDB" id="5176350at2"/>
<keyword evidence="2" id="KW-0663">Pyridoxal phosphate</keyword>
<evidence type="ECO:0000259" key="3">
    <source>
        <dbReference type="Pfam" id="PF00291"/>
    </source>
</evidence>
<keyword evidence="5" id="KW-1185">Reference proteome</keyword>
<dbReference type="GO" id="GO:1901605">
    <property type="term" value="P:alpha-amino acid metabolic process"/>
    <property type="evidence" value="ECO:0007669"/>
    <property type="project" value="UniProtKB-ARBA"/>
</dbReference>
<comment type="caution">
    <text evidence="4">The sequence shown here is derived from an EMBL/GenBank/DDBJ whole genome shotgun (WGS) entry which is preliminary data.</text>
</comment>
<dbReference type="InterPro" id="IPR001926">
    <property type="entry name" value="TrpB-like_PALP"/>
</dbReference>
<dbReference type="RefSeq" id="WP_145819597.1">
    <property type="nucleotide sequence ID" value="NZ_AP023438.1"/>
</dbReference>
<reference evidence="4 5" key="1">
    <citation type="submission" date="2019-07" db="EMBL/GenBank/DDBJ databases">
        <title>R&amp;d 2014.</title>
        <authorList>
            <person name="Klenk H.-P."/>
        </authorList>
    </citation>
    <scope>NUCLEOTIDE SEQUENCE [LARGE SCALE GENOMIC DNA]</scope>
    <source>
        <strain evidence="4 5">DSM 43912</strain>
    </source>
</reference>
<feature type="domain" description="Tryptophan synthase beta chain-like PALP" evidence="3">
    <location>
        <begin position="35"/>
        <end position="283"/>
    </location>
</feature>
<evidence type="ECO:0000313" key="4">
    <source>
        <dbReference type="EMBL" id="TWJ31031.1"/>
    </source>
</evidence>
<evidence type="ECO:0000256" key="1">
    <source>
        <dbReference type="ARBA" id="ARBA00001933"/>
    </source>
</evidence>